<evidence type="ECO:0000313" key="3">
    <source>
        <dbReference type="Proteomes" id="UP000006559"/>
    </source>
</evidence>
<keyword evidence="1" id="KW-1133">Transmembrane helix</keyword>
<sequence length="72" mass="8213">MRRYFHSLHNFMLFCLGTLFTLSIIDGFLSAFLPNSPAIIFFDKFLSTGISPLLIFCFGVAIGEIDKKDKFK</sequence>
<dbReference type="KEGG" id="lsl:LSL_0241"/>
<dbReference type="EMBL" id="CP000233">
    <property type="protein sequence ID" value="ABD99056.1"/>
    <property type="molecule type" value="Genomic_DNA"/>
</dbReference>
<accession>A0JQA6</accession>
<dbReference type="HOGENOM" id="CLU_2717378_0_0_9"/>
<dbReference type="STRING" id="362948.LSL_0241"/>
<name>A0JQA6_LIGS1</name>
<keyword evidence="3" id="KW-1185">Reference proteome</keyword>
<dbReference type="RefSeq" id="WP_011475613.1">
    <property type="nucleotide sequence ID" value="NC_007929.1"/>
</dbReference>
<gene>
    <name evidence="2" type="ordered locus">LSL_0241</name>
</gene>
<proteinExistence type="predicted"/>
<dbReference type="AlphaFoldDB" id="A0JQA6"/>
<keyword evidence="1" id="KW-0472">Membrane</keyword>
<protein>
    <submittedName>
        <fullName evidence="2">Uncharacterized protein</fullName>
    </submittedName>
</protein>
<keyword evidence="1" id="KW-0812">Transmembrane</keyword>
<reference evidence="2 3" key="1">
    <citation type="journal article" date="2006" name="Proc. Natl. Acad. Sci. U.S.A.">
        <title>Multireplicon genome architecture of Lactobacillus salivarius.</title>
        <authorList>
            <person name="Claesson M.J."/>
            <person name="Li Y."/>
            <person name="Leahy S."/>
            <person name="Canchaya C."/>
            <person name="van Pijkeren J.P."/>
            <person name="Cerdeno-Tarraga A.M."/>
            <person name="Parkhill J."/>
            <person name="Flynn S."/>
            <person name="O'Sullivan G.C."/>
            <person name="Collins J.K."/>
            <person name="Higgins D."/>
            <person name="Shanahan F."/>
            <person name="Fitzgerald G.F."/>
            <person name="van Sinderen D."/>
            <person name="O'Toole P.W."/>
        </authorList>
    </citation>
    <scope>NUCLEOTIDE SEQUENCE [LARGE SCALE GENOMIC DNA]</scope>
    <source>
        <strain evidence="2 3">UCC118</strain>
    </source>
</reference>
<evidence type="ECO:0000313" key="2">
    <source>
        <dbReference type="EMBL" id="ABD99056.1"/>
    </source>
</evidence>
<organism evidence="2 3">
    <name type="scientific">Ligilactobacillus salivarius (strain UCC118)</name>
    <name type="common">Lactobacillus salivarius</name>
    <dbReference type="NCBI Taxonomy" id="362948"/>
    <lineage>
        <taxon>Bacteria</taxon>
        <taxon>Bacillati</taxon>
        <taxon>Bacillota</taxon>
        <taxon>Bacilli</taxon>
        <taxon>Lactobacillales</taxon>
        <taxon>Lactobacillaceae</taxon>
        <taxon>Ligilactobacillus</taxon>
    </lineage>
</organism>
<evidence type="ECO:0000256" key="1">
    <source>
        <dbReference type="SAM" id="Phobius"/>
    </source>
</evidence>
<feature type="transmembrane region" description="Helical" evidence="1">
    <location>
        <begin position="45"/>
        <end position="63"/>
    </location>
</feature>
<feature type="transmembrane region" description="Helical" evidence="1">
    <location>
        <begin position="12"/>
        <end position="33"/>
    </location>
</feature>
<dbReference type="Proteomes" id="UP000006559">
    <property type="component" value="Chromosome"/>
</dbReference>